<evidence type="ECO:0000256" key="1">
    <source>
        <dbReference type="SAM" id="Phobius"/>
    </source>
</evidence>
<protein>
    <submittedName>
        <fullName evidence="2">Uncharacterized protein</fullName>
    </submittedName>
</protein>
<organism evidence="2 3">
    <name type="scientific">Pyxicephalus adspersus</name>
    <name type="common">African bullfrog</name>
    <dbReference type="NCBI Taxonomy" id="30357"/>
    <lineage>
        <taxon>Eukaryota</taxon>
        <taxon>Metazoa</taxon>
        <taxon>Chordata</taxon>
        <taxon>Craniata</taxon>
        <taxon>Vertebrata</taxon>
        <taxon>Euteleostomi</taxon>
        <taxon>Amphibia</taxon>
        <taxon>Batrachia</taxon>
        <taxon>Anura</taxon>
        <taxon>Neobatrachia</taxon>
        <taxon>Ranoidea</taxon>
        <taxon>Pyxicephalidae</taxon>
        <taxon>Pyxicephalinae</taxon>
        <taxon>Pyxicephalus</taxon>
    </lineage>
</organism>
<accession>A0AAV3AM07</accession>
<evidence type="ECO:0000313" key="2">
    <source>
        <dbReference type="EMBL" id="DBA23797.1"/>
    </source>
</evidence>
<dbReference type="Proteomes" id="UP001181693">
    <property type="component" value="Unassembled WGS sequence"/>
</dbReference>
<proteinExistence type="predicted"/>
<evidence type="ECO:0000313" key="3">
    <source>
        <dbReference type="Proteomes" id="UP001181693"/>
    </source>
</evidence>
<feature type="transmembrane region" description="Helical" evidence="1">
    <location>
        <begin position="21"/>
        <end position="40"/>
    </location>
</feature>
<keyword evidence="1" id="KW-0812">Transmembrane</keyword>
<keyword evidence="1" id="KW-1133">Transmembrane helix</keyword>
<dbReference type="EMBL" id="DYDO01000006">
    <property type="protein sequence ID" value="DBA23797.1"/>
    <property type="molecule type" value="Genomic_DNA"/>
</dbReference>
<name>A0AAV3AM07_PYXAD</name>
<dbReference type="AlphaFoldDB" id="A0AAV3AM07"/>
<keyword evidence="1" id="KW-0472">Membrane</keyword>
<sequence>MYEPYQSNMCQVYYASNYMFALCRFLYSLLSCVGLDIFVYQTVEFYCCTKQNLLRPINSLDTAAFYCTYRATTALHHFQSLVIKIFYIHSMRRSWLLSLVT</sequence>
<keyword evidence="3" id="KW-1185">Reference proteome</keyword>
<comment type="caution">
    <text evidence="2">The sequence shown here is derived from an EMBL/GenBank/DDBJ whole genome shotgun (WGS) entry which is preliminary data.</text>
</comment>
<reference evidence="2" key="1">
    <citation type="thesis" date="2020" institute="ProQuest LLC" country="789 East Eisenhower Parkway, Ann Arbor, MI, USA">
        <title>Comparative Genomics and Chromosome Evolution.</title>
        <authorList>
            <person name="Mudd A.B."/>
        </authorList>
    </citation>
    <scope>NUCLEOTIDE SEQUENCE</scope>
    <source>
        <strain evidence="2">1538</strain>
        <tissue evidence="2">Blood</tissue>
    </source>
</reference>
<gene>
    <name evidence="2" type="ORF">GDO54_014678</name>
</gene>